<name>A0A0A9HMB6_ARUDO</name>
<reference evidence="1" key="1">
    <citation type="submission" date="2014-09" db="EMBL/GenBank/DDBJ databases">
        <authorList>
            <person name="Magalhaes I.L.F."/>
            <person name="Oliveira U."/>
            <person name="Santos F.R."/>
            <person name="Vidigal T.H.D.A."/>
            <person name="Brescovit A.D."/>
            <person name="Santos A.J."/>
        </authorList>
    </citation>
    <scope>NUCLEOTIDE SEQUENCE</scope>
    <source>
        <tissue evidence="1">Shoot tissue taken approximately 20 cm above the soil surface</tissue>
    </source>
</reference>
<reference evidence="1" key="2">
    <citation type="journal article" date="2015" name="Data Brief">
        <title>Shoot transcriptome of the giant reed, Arundo donax.</title>
        <authorList>
            <person name="Barrero R.A."/>
            <person name="Guerrero F.D."/>
            <person name="Moolhuijzen P."/>
            <person name="Goolsby J.A."/>
            <person name="Tidwell J."/>
            <person name="Bellgard S.E."/>
            <person name="Bellgard M.I."/>
        </authorList>
    </citation>
    <scope>NUCLEOTIDE SEQUENCE</scope>
    <source>
        <tissue evidence="1">Shoot tissue taken approximately 20 cm above the soil surface</tissue>
    </source>
</reference>
<organism evidence="1">
    <name type="scientific">Arundo donax</name>
    <name type="common">Giant reed</name>
    <name type="synonym">Donax arundinaceus</name>
    <dbReference type="NCBI Taxonomy" id="35708"/>
    <lineage>
        <taxon>Eukaryota</taxon>
        <taxon>Viridiplantae</taxon>
        <taxon>Streptophyta</taxon>
        <taxon>Embryophyta</taxon>
        <taxon>Tracheophyta</taxon>
        <taxon>Spermatophyta</taxon>
        <taxon>Magnoliopsida</taxon>
        <taxon>Liliopsida</taxon>
        <taxon>Poales</taxon>
        <taxon>Poaceae</taxon>
        <taxon>PACMAD clade</taxon>
        <taxon>Arundinoideae</taxon>
        <taxon>Arundineae</taxon>
        <taxon>Arundo</taxon>
    </lineage>
</organism>
<protein>
    <submittedName>
        <fullName evidence="1">Uncharacterized protein</fullName>
    </submittedName>
</protein>
<proteinExistence type="predicted"/>
<evidence type="ECO:0000313" key="1">
    <source>
        <dbReference type="EMBL" id="JAE38300.1"/>
    </source>
</evidence>
<accession>A0A0A9HMB6</accession>
<sequence length="24" mass="2777">MNIFKRDMKLGPIFNNLKTLVLNG</sequence>
<dbReference type="AlphaFoldDB" id="A0A0A9HMB6"/>
<dbReference type="EMBL" id="GBRH01159596">
    <property type="protein sequence ID" value="JAE38300.1"/>
    <property type="molecule type" value="Transcribed_RNA"/>
</dbReference>